<gene>
    <name evidence="7" type="ORF">BSU04_40065</name>
</gene>
<comment type="subcellular location">
    <subcellularLocation>
        <location evidence="1">Cell outer membrane</location>
    </subcellularLocation>
</comment>
<feature type="signal peptide" evidence="6">
    <location>
        <begin position="1"/>
        <end position="24"/>
    </location>
</feature>
<dbReference type="AlphaFoldDB" id="A0A226WQ08"/>
<proteinExistence type="inferred from homology"/>
<protein>
    <submittedName>
        <fullName evidence="7">MltA-interacting MipA</fullName>
    </submittedName>
</protein>
<dbReference type="eggNOG" id="COG3713">
    <property type="taxonomic scope" value="Bacteria"/>
</dbReference>
<evidence type="ECO:0000256" key="5">
    <source>
        <dbReference type="ARBA" id="ARBA00023237"/>
    </source>
</evidence>
<evidence type="ECO:0000256" key="6">
    <source>
        <dbReference type="SAM" id="SignalP"/>
    </source>
</evidence>
<evidence type="ECO:0000256" key="4">
    <source>
        <dbReference type="ARBA" id="ARBA00023136"/>
    </source>
</evidence>
<evidence type="ECO:0000256" key="2">
    <source>
        <dbReference type="ARBA" id="ARBA00005722"/>
    </source>
</evidence>
<comment type="similarity">
    <text evidence="2">Belongs to the MipA/OmpV family.</text>
</comment>
<evidence type="ECO:0000313" key="7">
    <source>
        <dbReference type="EMBL" id="OXC72847.1"/>
    </source>
</evidence>
<reference evidence="8" key="1">
    <citation type="submission" date="2017-01" db="EMBL/GenBank/DDBJ databases">
        <title>Genome Analysis of Deinococcus marmoris KOPRI26562.</title>
        <authorList>
            <person name="Kim J.H."/>
            <person name="Oh H.-M."/>
        </authorList>
    </citation>
    <scope>NUCLEOTIDE SEQUENCE [LARGE SCALE GENOMIC DNA]</scope>
    <source>
        <strain evidence="8">PAMC 26633</strain>
    </source>
</reference>
<dbReference type="Pfam" id="PF06629">
    <property type="entry name" value="MipA"/>
    <property type="match status" value="1"/>
</dbReference>
<dbReference type="Proteomes" id="UP000214720">
    <property type="component" value="Unassembled WGS sequence"/>
</dbReference>
<dbReference type="EMBL" id="MTHB01000262">
    <property type="protein sequence ID" value="OXC72847.1"/>
    <property type="molecule type" value="Genomic_DNA"/>
</dbReference>
<name>A0A226WQ08_CABSO</name>
<dbReference type="InterPro" id="IPR010583">
    <property type="entry name" value="MipA"/>
</dbReference>
<feature type="chain" id="PRO_5012759496" evidence="6">
    <location>
        <begin position="25"/>
        <end position="274"/>
    </location>
</feature>
<dbReference type="PANTHER" id="PTHR38776">
    <property type="entry name" value="MLTA-INTERACTING PROTEIN-RELATED"/>
    <property type="match status" value="1"/>
</dbReference>
<organism evidence="7 8">
    <name type="scientific">Caballeronia sordidicola</name>
    <name type="common">Burkholderia sordidicola</name>
    <dbReference type="NCBI Taxonomy" id="196367"/>
    <lineage>
        <taxon>Bacteria</taxon>
        <taxon>Pseudomonadati</taxon>
        <taxon>Pseudomonadota</taxon>
        <taxon>Betaproteobacteria</taxon>
        <taxon>Burkholderiales</taxon>
        <taxon>Burkholderiaceae</taxon>
        <taxon>Caballeronia</taxon>
    </lineage>
</organism>
<evidence type="ECO:0000256" key="1">
    <source>
        <dbReference type="ARBA" id="ARBA00004442"/>
    </source>
</evidence>
<dbReference type="GO" id="GO:0009279">
    <property type="term" value="C:cell outer membrane"/>
    <property type="evidence" value="ECO:0007669"/>
    <property type="project" value="UniProtKB-SubCell"/>
</dbReference>
<evidence type="ECO:0000256" key="3">
    <source>
        <dbReference type="ARBA" id="ARBA00022729"/>
    </source>
</evidence>
<dbReference type="PANTHER" id="PTHR38776:SF1">
    <property type="entry name" value="MLTA-INTERACTING PROTEIN-RELATED"/>
    <property type="match status" value="1"/>
</dbReference>
<keyword evidence="4" id="KW-0472">Membrane</keyword>
<evidence type="ECO:0000313" key="8">
    <source>
        <dbReference type="Proteomes" id="UP000214720"/>
    </source>
</evidence>
<accession>A0A226WQ08</accession>
<sequence length="274" mass="29223">MKFADFCRCTVVSFTCVWLTNAVADESSTAPDASASPDASPAAAGLWKVSIGPALMVSPKYPGSRAFQVLPLPSLDISYDDRIFSQGLDVLGINLLKGPAYHFGTAISFDFQSRNESDDPRLHGLGNVHYGPKLKVFADYSLSLLTGSVAAYQDIAGTGQGLLVSGDLVANMPLTSKLLVSVGPGVTWANAVYNRTLFGVSASQSAASGLPVYDTSSGIRDVHLNTYVSYDFSKKWVGSVSLTAGRLEHNAGHSPITEQRTELNFLAAVNYRFK</sequence>
<keyword evidence="5" id="KW-0998">Cell outer membrane</keyword>
<keyword evidence="3 6" id="KW-0732">Signal</keyword>
<comment type="caution">
    <text evidence="7">The sequence shown here is derived from an EMBL/GenBank/DDBJ whole genome shotgun (WGS) entry which is preliminary data.</text>
</comment>